<dbReference type="RefSeq" id="WP_089274647.1">
    <property type="nucleotide sequence ID" value="NZ_FZOC01000004.1"/>
</dbReference>
<reference evidence="1 2" key="1">
    <citation type="submission" date="2017-06" db="EMBL/GenBank/DDBJ databases">
        <authorList>
            <person name="Kim H.J."/>
            <person name="Triplett B.A."/>
        </authorList>
    </citation>
    <scope>NUCLEOTIDE SEQUENCE [LARGE SCALE GENOMIC DNA]</scope>
    <source>
        <strain evidence="1 2">DSM 13116</strain>
    </source>
</reference>
<accession>A0A239B844</accession>
<dbReference type="Gene3D" id="2.40.128.380">
    <property type="entry name" value="T3SS negative regulator GrlR"/>
    <property type="match status" value="1"/>
</dbReference>
<dbReference type="Proteomes" id="UP000198324">
    <property type="component" value="Unassembled WGS sequence"/>
</dbReference>
<dbReference type="InterPro" id="IPR043019">
    <property type="entry name" value="GrlR_sf"/>
</dbReference>
<dbReference type="EMBL" id="FZOC01000004">
    <property type="protein sequence ID" value="SNS03323.1"/>
    <property type="molecule type" value="Genomic_DNA"/>
</dbReference>
<sequence>MDGLWTINSNVFGRPSAMVLTFNGGKVTGGNTEYYYVGTYQPNGDSLAGQMTATHYFSTPDPLFSGAKVIPIQFNAKVVNGVLQGTAKAANAPTPITFIGHKVA</sequence>
<evidence type="ECO:0008006" key="3">
    <source>
        <dbReference type="Google" id="ProtNLM"/>
    </source>
</evidence>
<organism evidence="1 2">
    <name type="scientific">Humidesulfovibrio mexicanus</name>
    <dbReference type="NCBI Taxonomy" id="147047"/>
    <lineage>
        <taxon>Bacteria</taxon>
        <taxon>Pseudomonadati</taxon>
        <taxon>Thermodesulfobacteriota</taxon>
        <taxon>Desulfovibrionia</taxon>
        <taxon>Desulfovibrionales</taxon>
        <taxon>Desulfovibrionaceae</taxon>
        <taxon>Humidesulfovibrio</taxon>
    </lineage>
</organism>
<proteinExistence type="predicted"/>
<evidence type="ECO:0000313" key="1">
    <source>
        <dbReference type="EMBL" id="SNS03323.1"/>
    </source>
</evidence>
<name>A0A239B844_9BACT</name>
<evidence type="ECO:0000313" key="2">
    <source>
        <dbReference type="Proteomes" id="UP000198324"/>
    </source>
</evidence>
<gene>
    <name evidence="1" type="ORF">SAMN04488503_2458</name>
</gene>
<protein>
    <recommendedName>
        <fullName evidence="3">T3SS negative regulator,GrlR</fullName>
    </recommendedName>
</protein>
<dbReference type="AlphaFoldDB" id="A0A239B844"/>
<keyword evidence="2" id="KW-1185">Reference proteome</keyword>